<dbReference type="InterPro" id="IPR016032">
    <property type="entry name" value="Sig_transdc_resp-reg_C-effctor"/>
</dbReference>
<dbReference type="EMBL" id="LR796638">
    <property type="protein sequence ID" value="CAB4156353.1"/>
    <property type="molecule type" value="Genomic_DNA"/>
</dbReference>
<accession>A0A6J5SAM7</accession>
<organism evidence="4">
    <name type="scientific">uncultured Caudovirales phage</name>
    <dbReference type="NCBI Taxonomy" id="2100421"/>
    <lineage>
        <taxon>Viruses</taxon>
        <taxon>Duplodnaviria</taxon>
        <taxon>Heunggongvirae</taxon>
        <taxon>Uroviricota</taxon>
        <taxon>Caudoviricetes</taxon>
        <taxon>Peduoviridae</taxon>
        <taxon>Maltschvirus</taxon>
        <taxon>Maltschvirus maltsch</taxon>
    </lineage>
</organism>
<dbReference type="EMBL" id="LR797366">
    <property type="protein sequence ID" value="CAB4210691.1"/>
    <property type="molecule type" value="Genomic_DNA"/>
</dbReference>
<dbReference type="SUPFAM" id="SSF46894">
    <property type="entry name" value="C-terminal effector domain of the bipartite response regulators"/>
    <property type="match status" value="1"/>
</dbReference>
<evidence type="ECO:0000313" key="2">
    <source>
        <dbReference type="EMBL" id="CAB4156353.1"/>
    </source>
</evidence>
<keyword evidence="1" id="KW-0175">Coiled coil</keyword>
<evidence type="ECO:0000313" key="4">
    <source>
        <dbReference type="EMBL" id="CAB4210691.1"/>
    </source>
</evidence>
<feature type="coiled-coil region" evidence="1">
    <location>
        <begin position="1"/>
        <end position="28"/>
    </location>
</feature>
<proteinExistence type="predicted"/>
<dbReference type="GO" id="GO:0003677">
    <property type="term" value="F:DNA binding"/>
    <property type="evidence" value="ECO:0007669"/>
    <property type="project" value="InterPro"/>
</dbReference>
<evidence type="ECO:0000256" key="1">
    <source>
        <dbReference type="SAM" id="Coils"/>
    </source>
</evidence>
<protein>
    <submittedName>
        <fullName evidence="4">Uncharacterized protein</fullName>
    </submittedName>
</protein>
<sequence>MQKLRDRIEELEEEIRQLRADIAPTEDTFTGVLTRQQVALLKSIRNRKIASYQYIDQVLAGQGNFGRGDGQELEQLRSKVAIYNLRQRLKPYGIEIKTWRGVGYYLDDENKAKLKELMEKKGILT</sequence>
<name>A0A6J5SAM7_9CAUD</name>
<dbReference type="EMBL" id="LR797248">
    <property type="protein sequence ID" value="CAB4195543.1"/>
    <property type="molecule type" value="Genomic_DNA"/>
</dbReference>
<gene>
    <name evidence="3" type="ORF">UFOVP1303_20</name>
    <name evidence="4" type="ORF">UFOVP1417_34</name>
    <name evidence="5" type="ORF">UFOVP1517_77</name>
    <name evidence="2" type="ORF">UFOVP664_53</name>
</gene>
<evidence type="ECO:0000313" key="3">
    <source>
        <dbReference type="EMBL" id="CAB4195543.1"/>
    </source>
</evidence>
<dbReference type="Gene3D" id="1.10.10.10">
    <property type="entry name" value="Winged helix-like DNA-binding domain superfamily/Winged helix DNA-binding domain"/>
    <property type="match status" value="1"/>
</dbReference>
<dbReference type="EMBL" id="LR798366">
    <property type="protein sequence ID" value="CAB5226940.1"/>
    <property type="molecule type" value="Genomic_DNA"/>
</dbReference>
<dbReference type="InterPro" id="IPR036388">
    <property type="entry name" value="WH-like_DNA-bd_sf"/>
</dbReference>
<dbReference type="GO" id="GO:0006355">
    <property type="term" value="P:regulation of DNA-templated transcription"/>
    <property type="evidence" value="ECO:0007669"/>
    <property type="project" value="InterPro"/>
</dbReference>
<evidence type="ECO:0000313" key="5">
    <source>
        <dbReference type="EMBL" id="CAB5226940.1"/>
    </source>
</evidence>
<reference evidence="4" key="1">
    <citation type="submission" date="2020-05" db="EMBL/GenBank/DDBJ databases">
        <authorList>
            <person name="Chiriac C."/>
            <person name="Salcher M."/>
            <person name="Ghai R."/>
            <person name="Kavagutti S V."/>
        </authorList>
    </citation>
    <scope>NUCLEOTIDE SEQUENCE</scope>
</reference>